<protein>
    <submittedName>
        <fullName evidence="1">13493_t:CDS:1</fullName>
    </submittedName>
</protein>
<evidence type="ECO:0000313" key="2">
    <source>
        <dbReference type="Proteomes" id="UP000789570"/>
    </source>
</evidence>
<dbReference type="Proteomes" id="UP000789570">
    <property type="component" value="Unassembled WGS sequence"/>
</dbReference>
<sequence>MYIVVKNNFSILEHKTVASLDIVNVEDGSYAANSRPEDEGRNDVDERIWMMAPFQEGLLTGCKISGELKALRGHGSDRERSSLDARIDKILNDDDASTHLFLYIIISCPDDGGMIGLLSRRFIDRVTLRGHGSNRERSSLFPTVLCDGRSDFEDPGRNIVDELIWLASSQEGLLAGTSVERLFQKDFDARTLRGLKAASNEIAIQCKNWANKIGIVVAPSGYTSGAKKAAREHSIILTDVEDLCDDLFDKIAERQKSKDRFKLKK</sequence>
<gene>
    <name evidence="1" type="ORF">FCALED_LOCUS11143</name>
</gene>
<feature type="non-terminal residue" evidence="1">
    <location>
        <position position="265"/>
    </location>
</feature>
<keyword evidence="2" id="KW-1185">Reference proteome</keyword>
<dbReference type="AlphaFoldDB" id="A0A9N9DZ41"/>
<dbReference type="EMBL" id="CAJVPQ010004488">
    <property type="protein sequence ID" value="CAG8652540.1"/>
    <property type="molecule type" value="Genomic_DNA"/>
</dbReference>
<reference evidence="1" key="1">
    <citation type="submission" date="2021-06" db="EMBL/GenBank/DDBJ databases">
        <authorList>
            <person name="Kallberg Y."/>
            <person name="Tangrot J."/>
            <person name="Rosling A."/>
        </authorList>
    </citation>
    <scope>NUCLEOTIDE SEQUENCE</scope>
    <source>
        <strain evidence="1">UK204</strain>
    </source>
</reference>
<evidence type="ECO:0000313" key="1">
    <source>
        <dbReference type="EMBL" id="CAG8652540.1"/>
    </source>
</evidence>
<proteinExistence type="predicted"/>
<dbReference type="GO" id="GO:0006302">
    <property type="term" value="P:double-strand break repair"/>
    <property type="evidence" value="ECO:0007669"/>
    <property type="project" value="UniProtKB-ARBA"/>
</dbReference>
<comment type="caution">
    <text evidence="1">The sequence shown here is derived from an EMBL/GenBank/DDBJ whole genome shotgun (WGS) entry which is preliminary data.</text>
</comment>
<name>A0A9N9DZ41_9GLOM</name>
<dbReference type="SUPFAM" id="SSF52980">
    <property type="entry name" value="Restriction endonuclease-like"/>
    <property type="match status" value="1"/>
</dbReference>
<organism evidence="1 2">
    <name type="scientific">Funneliformis caledonium</name>
    <dbReference type="NCBI Taxonomy" id="1117310"/>
    <lineage>
        <taxon>Eukaryota</taxon>
        <taxon>Fungi</taxon>
        <taxon>Fungi incertae sedis</taxon>
        <taxon>Mucoromycota</taxon>
        <taxon>Glomeromycotina</taxon>
        <taxon>Glomeromycetes</taxon>
        <taxon>Glomerales</taxon>
        <taxon>Glomeraceae</taxon>
        <taxon>Funneliformis</taxon>
    </lineage>
</organism>
<dbReference type="InterPro" id="IPR011335">
    <property type="entry name" value="Restrct_endonuc-II-like"/>
</dbReference>
<accession>A0A9N9DZ41</accession>